<feature type="region of interest" description="Disordered" evidence="1">
    <location>
        <begin position="1268"/>
        <end position="1288"/>
    </location>
</feature>
<dbReference type="PROSITE" id="PS00108">
    <property type="entry name" value="PROTEIN_KINASE_ST"/>
    <property type="match status" value="1"/>
</dbReference>
<dbReference type="SUPFAM" id="SSF56112">
    <property type="entry name" value="Protein kinase-like (PK-like)"/>
    <property type="match status" value="1"/>
</dbReference>
<feature type="domain" description="Protein kinase" evidence="3">
    <location>
        <begin position="719"/>
        <end position="994"/>
    </location>
</feature>
<dbReference type="CDD" id="cd13999">
    <property type="entry name" value="STKc_MAP3K-like"/>
    <property type="match status" value="1"/>
</dbReference>
<proteinExistence type="predicted"/>
<evidence type="ECO:0000256" key="1">
    <source>
        <dbReference type="SAM" id="MobiDB-lite"/>
    </source>
</evidence>
<feature type="region of interest" description="Disordered" evidence="1">
    <location>
        <begin position="330"/>
        <end position="363"/>
    </location>
</feature>
<organism evidence="4 5">
    <name type="scientific">Pleodorina starrii</name>
    <dbReference type="NCBI Taxonomy" id="330485"/>
    <lineage>
        <taxon>Eukaryota</taxon>
        <taxon>Viridiplantae</taxon>
        <taxon>Chlorophyta</taxon>
        <taxon>core chlorophytes</taxon>
        <taxon>Chlorophyceae</taxon>
        <taxon>CS clade</taxon>
        <taxon>Chlamydomonadales</taxon>
        <taxon>Volvocaceae</taxon>
        <taxon>Pleodorina</taxon>
    </lineage>
</organism>
<feature type="compositionally biased region" description="Low complexity" evidence="1">
    <location>
        <begin position="506"/>
        <end position="519"/>
    </location>
</feature>
<keyword evidence="2" id="KW-1133">Transmembrane helix</keyword>
<feature type="compositionally biased region" description="Gly residues" evidence="1">
    <location>
        <begin position="546"/>
        <end position="556"/>
    </location>
</feature>
<reference evidence="4 5" key="1">
    <citation type="journal article" date="2023" name="Commun. Biol.">
        <title>Reorganization of the ancestral sex-determining regions during the evolution of trioecy in Pleodorina starrii.</title>
        <authorList>
            <person name="Takahashi K."/>
            <person name="Suzuki S."/>
            <person name="Kawai-Toyooka H."/>
            <person name="Yamamoto K."/>
            <person name="Hamaji T."/>
            <person name="Ootsuki R."/>
            <person name="Yamaguchi H."/>
            <person name="Kawachi M."/>
            <person name="Higashiyama T."/>
            <person name="Nozaki H."/>
        </authorList>
    </citation>
    <scope>NUCLEOTIDE SEQUENCE [LARGE SCALE GENOMIC DNA]</scope>
    <source>
        <strain evidence="4 5">NIES-4479</strain>
    </source>
</reference>
<accession>A0A9W6F2S7</accession>
<evidence type="ECO:0000259" key="3">
    <source>
        <dbReference type="PROSITE" id="PS50011"/>
    </source>
</evidence>
<evidence type="ECO:0000313" key="4">
    <source>
        <dbReference type="EMBL" id="GLC54312.1"/>
    </source>
</evidence>
<keyword evidence="2" id="KW-0472">Membrane</keyword>
<feature type="compositionally biased region" description="Low complexity" evidence="1">
    <location>
        <begin position="479"/>
        <end position="493"/>
    </location>
</feature>
<sequence>MDTHRLAINRRCSALPQARAGMRARSAAFVFFVRALMLVSAAASRASYRRLKSEELGAELPVSAMASKDIYSGLEFVGSLLDANVGTMVLKEDLVLQDGDWVGVPTPLLLSRNVTVVGDSSEMTHFRIINFNWVARKIRLGNGVVFRMQRLVVLNYRLGNHNQAPGLDIFVSCSRGDAAEVETVDVMGVHRVCYPPEVQEESLRQITRPASIPGAQRYQAQLPPQPPGSCVNDTAASPRSRCWPHRGLYIDVGLLGADLYDYNRVQLTGYTVHMIRTVYLCDVLLSEACVQSLTALGCIQQVYAALNPPWQPLAAAAAAARQAAAAAGASERSPQLASQEVLPQPGTEESIQGNMQAAGPAAAAAADAGGRSLSREQKAGVGVGVAGGFVLLALSAIAVFFLWRRRRRRKPVQPLNAAGRTSQQHPWRPLCHDPPRLDSTYAAKGAEKDGKALGGGGGGDDPSTPQRQCSGNSEPSLSVATATATAAAATAVAEQDQGPGRLGTGAEAPPVAAQATASPEDAANLAGPAGRSTVAAGPGPAQLRKQGGGGDGNECGDCGGGGGDGFGAVSLAESRAVGQDSDGRSAAGTVEAVAPAAGDSPVVVTPLTPHRPDINLQLVLRNPISPPPPPPPPPPAPSQLPQPPSPPAANSPATRNATRNATCNATTPDVTTFKSPGTATESSASAATATATAPTSTTPTSDDSNRDAPGCVPVEEVALIPGAVRGKGAFGRVVEGTYRGQRVAVKLMTGGGLGAGPGCSERLLKSFTHEVEVLARCCHPHVVRLLAACVSPPQLCLVMELMDTSLEAMIRNAPGRLLPMNAVLNIAVDIAKGLEYLHPTIVHRDIKPANVLVNDPLGPRQVAKLSDFGLARLHCSELRTKNPEAGTVGRAACVCPAYMAPECFDVTVGTLTFHVDMYALGILLWVMLTGSQPWHGLNFMRLAFRVTYGQERPPLSAIPPGRRPPKLLRLISACWEADPRRRPAAAEAVKELMLVREMVARHGQESPQAGSETAAHIDADELCWRPHELSSPPPPPPQQQQPQNHQQPRTQLRCMAVFSALAAEDAARAAAVAAAATAAAASEAHEPALPPQLPHQHQRRAYEPRLHEQRLYEHAVLQRLAVGRLPQTLLQRQSSVGELPVSNLWRWQQQLEAQLLGPTHGADLWDPAMGVRDAPTLPQAVHNRHNRQSHQPPDQLQEHGQEQGPDQSQDQPRPQTRGQDHHHHQYHHHHHHHYQQPSGSGGDDGGDRFAASLDSSWRTALSLRFPGELTPGSATGGTALGLTIDGPA</sequence>
<dbReference type="GO" id="GO:0004674">
    <property type="term" value="F:protein serine/threonine kinase activity"/>
    <property type="evidence" value="ECO:0007669"/>
    <property type="project" value="TreeGrafter"/>
</dbReference>
<feature type="region of interest" description="Disordered" evidence="1">
    <location>
        <begin position="413"/>
        <end position="556"/>
    </location>
</feature>
<feature type="region of interest" description="Disordered" evidence="1">
    <location>
        <begin position="1182"/>
        <end position="1250"/>
    </location>
</feature>
<protein>
    <recommendedName>
        <fullName evidence="3">Protein kinase domain-containing protein</fullName>
    </recommendedName>
</protein>
<evidence type="ECO:0000256" key="2">
    <source>
        <dbReference type="SAM" id="Phobius"/>
    </source>
</evidence>
<dbReference type="Gene3D" id="1.10.510.10">
    <property type="entry name" value="Transferase(Phosphotransferase) domain 1"/>
    <property type="match status" value="1"/>
</dbReference>
<dbReference type="PROSITE" id="PS50011">
    <property type="entry name" value="PROTEIN_KINASE_DOM"/>
    <property type="match status" value="1"/>
</dbReference>
<dbReference type="GO" id="GO:0005524">
    <property type="term" value="F:ATP binding"/>
    <property type="evidence" value="ECO:0007669"/>
    <property type="project" value="InterPro"/>
</dbReference>
<keyword evidence="5" id="KW-1185">Reference proteome</keyword>
<dbReference type="Pfam" id="PF07714">
    <property type="entry name" value="PK_Tyr_Ser-Thr"/>
    <property type="match status" value="1"/>
</dbReference>
<dbReference type="InterPro" id="IPR008271">
    <property type="entry name" value="Ser/Thr_kinase_AS"/>
</dbReference>
<dbReference type="EMBL" id="BRXU01000010">
    <property type="protein sequence ID" value="GLC54312.1"/>
    <property type="molecule type" value="Genomic_DNA"/>
</dbReference>
<name>A0A9W6F2S7_9CHLO</name>
<dbReference type="InterPro" id="IPR011009">
    <property type="entry name" value="Kinase-like_dom_sf"/>
</dbReference>
<feature type="compositionally biased region" description="Basic residues" evidence="1">
    <location>
        <begin position="1220"/>
        <end position="1234"/>
    </location>
</feature>
<gene>
    <name evidence="4" type="primary">PLEST005180</name>
    <name evidence="4" type="ORF">PLESTB_000850000</name>
</gene>
<feature type="region of interest" description="Disordered" evidence="1">
    <location>
        <begin position="1025"/>
        <end position="1049"/>
    </location>
</feature>
<dbReference type="PANTHER" id="PTHR44329">
    <property type="entry name" value="SERINE/THREONINE-PROTEIN KINASE TNNI3K-RELATED"/>
    <property type="match status" value="1"/>
</dbReference>
<dbReference type="InterPro" id="IPR051681">
    <property type="entry name" value="Ser/Thr_Kinases-Pseudokinases"/>
</dbReference>
<feature type="compositionally biased region" description="Polar residues" evidence="1">
    <location>
        <begin position="1204"/>
        <end position="1217"/>
    </location>
</feature>
<feature type="compositionally biased region" description="Polar residues" evidence="1">
    <location>
        <begin position="463"/>
        <end position="478"/>
    </location>
</feature>
<dbReference type="PANTHER" id="PTHR44329:SF214">
    <property type="entry name" value="PROTEIN KINASE DOMAIN-CONTAINING PROTEIN"/>
    <property type="match status" value="1"/>
</dbReference>
<feature type="compositionally biased region" description="Low complexity" evidence="1">
    <location>
        <begin position="675"/>
        <end position="701"/>
    </location>
</feature>
<evidence type="ECO:0000313" key="5">
    <source>
        <dbReference type="Proteomes" id="UP001165080"/>
    </source>
</evidence>
<feature type="region of interest" description="Disordered" evidence="1">
    <location>
        <begin position="620"/>
        <end position="710"/>
    </location>
</feature>
<dbReference type="Proteomes" id="UP001165080">
    <property type="component" value="Unassembled WGS sequence"/>
</dbReference>
<feature type="compositionally biased region" description="Low complexity" evidence="1">
    <location>
        <begin position="650"/>
        <end position="668"/>
    </location>
</feature>
<dbReference type="InterPro" id="IPR001245">
    <property type="entry name" value="Ser-Thr/Tyr_kinase_cat_dom"/>
</dbReference>
<feature type="compositionally biased region" description="Pro residues" evidence="1">
    <location>
        <begin position="624"/>
        <end position="649"/>
    </location>
</feature>
<dbReference type="SMART" id="SM00220">
    <property type="entry name" value="S_TKc"/>
    <property type="match status" value="1"/>
</dbReference>
<feature type="transmembrane region" description="Helical" evidence="2">
    <location>
        <begin position="381"/>
        <end position="403"/>
    </location>
</feature>
<dbReference type="Gene3D" id="3.30.200.20">
    <property type="entry name" value="Phosphorylase Kinase, domain 1"/>
    <property type="match status" value="1"/>
</dbReference>
<comment type="caution">
    <text evidence="4">The sequence shown here is derived from an EMBL/GenBank/DDBJ whole genome shotgun (WGS) entry which is preliminary data.</text>
</comment>
<keyword evidence="2" id="KW-0812">Transmembrane</keyword>
<dbReference type="InterPro" id="IPR000719">
    <property type="entry name" value="Prot_kinase_dom"/>
</dbReference>